<dbReference type="PANTHER" id="PTHR30329:SF21">
    <property type="entry name" value="LIPOPROTEIN YIAD-RELATED"/>
    <property type="match status" value="1"/>
</dbReference>
<dbReference type="InterPro" id="IPR006664">
    <property type="entry name" value="OMP_bac"/>
</dbReference>
<dbReference type="RefSeq" id="WP_317520039.1">
    <property type="nucleotide sequence ID" value="NZ_JAWJZI010000001.1"/>
</dbReference>
<comment type="subcellular location">
    <subcellularLocation>
        <location evidence="1">Cell outer membrane</location>
    </subcellularLocation>
</comment>
<keyword evidence="7" id="KW-1185">Reference proteome</keyword>
<sequence>MVPNAQILLTELPELRTTVYFDMESYDLTPEGQLLLDPIAVRLRQHPDSYVIVVGHGDDFTNEDDNVGLSYERAFTVAIYISSVFGVEEERIQIVSAGSTEPLTAGTRPVDKQRNRRVEVLSPKSIVRTLSPTNDAKF</sequence>
<dbReference type="EMBL" id="JAWJZI010000001">
    <property type="protein sequence ID" value="MDV5167485.1"/>
    <property type="molecule type" value="Genomic_DNA"/>
</dbReference>
<organism evidence="6 7">
    <name type="scientific">Photobacterium rosenbergii</name>
    <dbReference type="NCBI Taxonomy" id="294936"/>
    <lineage>
        <taxon>Bacteria</taxon>
        <taxon>Pseudomonadati</taxon>
        <taxon>Pseudomonadota</taxon>
        <taxon>Gammaproteobacteria</taxon>
        <taxon>Vibrionales</taxon>
        <taxon>Vibrionaceae</taxon>
        <taxon>Photobacterium</taxon>
    </lineage>
</organism>
<evidence type="ECO:0000313" key="7">
    <source>
        <dbReference type="Proteomes" id="UP001186452"/>
    </source>
</evidence>
<dbReference type="SUPFAM" id="SSF103088">
    <property type="entry name" value="OmpA-like"/>
    <property type="match status" value="1"/>
</dbReference>
<evidence type="ECO:0000256" key="1">
    <source>
        <dbReference type="ARBA" id="ARBA00004442"/>
    </source>
</evidence>
<name>A0ABU3ZBL6_9GAMM</name>
<dbReference type="InterPro" id="IPR050330">
    <property type="entry name" value="Bact_OuterMem_StrucFunc"/>
</dbReference>
<dbReference type="InterPro" id="IPR006665">
    <property type="entry name" value="OmpA-like"/>
</dbReference>
<gene>
    <name evidence="6" type="ORF">R2X38_00565</name>
</gene>
<dbReference type="PROSITE" id="PS51123">
    <property type="entry name" value="OMPA_2"/>
    <property type="match status" value="1"/>
</dbReference>
<accession>A0ABU3ZBL6</accession>
<dbReference type="InterPro" id="IPR036737">
    <property type="entry name" value="OmpA-like_sf"/>
</dbReference>
<keyword evidence="3" id="KW-0998">Cell outer membrane</keyword>
<comment type="caution">
    <text evidence="6">The sequence shown here is derived from an EMBL/GenBank/DDBJ whole genome shotgun (WGS) entry which is preliminary data.</text>
</comment>
<keyword evidence="2 4" id="KW-0472">Membrane</keyword>
<proteinExistence type="predicted"/>
<dbReference type="Proteomes" id="UP001186452">
    <property type="component" value="Unassembled WGS sequence"/>
</dbReference>
<evidence type="ECO:0000256" key="2">
    <source>
        <dbReference type="ARBA" id="ARBA00023136"/>
    </source>
</evidence>
<evidence type="ECO:0000256" key="4">
    <source>
        <dbReference type="PROSITE-ProRule" id="PRU00473"/>
    </source>
</evidence>
<reference evidence="6 7" key="1">
    <citation type="submission" date="2023-10" db="EMBL/GenBank/DDBJ databases">
        <title>Marine bacteria isolated from horseshoe crab.</title>
        <authorList>
            <person name="Cheng T.H."/>
        </authorList>
    </citation>
    <scope>NUCLEOTIDE SEQUENCE [LARGE SCALE GENOMIC DNA]</scope>
    <source>
        <strain evidence="6 7">HSC6</strain>
    </source>
</reference>
<protein>
    <submittedName>
        <fullName evidence="6">OmpA family protein</fullName>
    </submittedName>
</protein>
<evidence type="ECO:0000259" key="5">
    <source>
        <dbReference type="PROSITE" id="PS51123"/>
    </source>
</evidence>
<dbReference type="PANTHER" id="PTHR30329">
    <property type="entry name" value="STATOR ELEMENT OF FLAGELLAR MOTOR COMPLEX"/>
    <property type="match status" value="1"/>
</dbReference>
<dbReference type="Pfam" id="PF00691">
    <property type="entry name" value="OmpA"/>
    <property type="match status" value="1"/>
</dbReference>
<evidence type="ECO:0000313" key="6">
    <source>
        <dbReference type="EMBL" id="MDV5167485.1"/>
    </source>
</evidence>
<dbReference type="CDD" id="cd07185">
    <property type="entry name" value="OmpA_C-like"/>
    <property type="match status" value="1"/>
</dbReference>
<feature type="domain" description="OmpA-like" evidence="5">
    <location>
        <begin position="8"/>
        <end position="126"/>
    </location>
</feature>
<dbReference type="Gene3D" id="3.30.1330.60">
    <property type="entry name" value="OmpA-like domain"/>
    <property type="match status" value="1"/>
</dbReference>
<evidence type="ECO:0000256" key="3">
    <source>
        <dbReference type="ARBA" id="ARBA00023237"/>
    </source>
</evidence>
<dbReference type="PRINTS" id="PR01021">
    <property type="entry name" value="OMPADOMAIN"/>
</dbReference>